<dbReference type="GO" id="GO:0005886">
    <property type="term" value="C:plasma membrane"/>
    <property type="evidence" value="ECO:0007669"/>
    <property type="project" value="UniProtKB-SubCell"/>
</dbReference>
<reference evidence="13 14" key="1">
    <citation type="submission" date="2014-07" db="EMBL/GenBank/DDBJ databases">
        <title>Methanogenic archaea and the global carbon cycle.</title>
        <authorList>
            <person name="Henriksen J.R."/>
            <person name="Luke J."/>
            <person name="Reinhart S."/>
            <person name="Benedict M.N."/>
            <person name="Youngblut N.D."/>
            <person name="Metcalf M.E."/>
            <person name="Whitaker R.J."/>
            <person name="Metcalf W.W."/>
        </authorList>
    </citation>
    <scope>NUCLEOTIDE SEQUENCE [LARGE SCALE GENOMIC DNA]</scope>
    <source>
        <strain evidence="13 14">S-6</strain>
    </source>
</reference>
<gene>
    <name evidence="13" type="ORF">MSMAS_0471</name>
</gene>
<keyword evidence="9 11" id="KW-1133">Transmembrane helix</keyword>
<dbReference type="FunFam" id="3.40.50.1000:FF:000001">
    <property type="entry name" value="Phospholipid-transporting ATPase IC"/>
    <property type="match status" value="1"/>
</dbReference>
<dbReference type="InterPro" id="IPR008250">
    <property type="entry name" value="ATPase_P-typ_transduc_dom_A_sf"/>
</dbReference>
<dbReference type="InterPro" id="IPR044492">
    <property type="entry name" value="P_typ_ATPase_HD_dom"/>
</dbReference>
<evidence type="ECO:0000256" key="5">
    <source>
        <dbReference type="ARBA" id="ARBA00022741"/>
    </source>
</evidence>
<evidence type="ECO:0000256" key="8">
    <source>
        <dbReference type="ARBA" id="ARBA00022967"/>
    </source>
</evidence>
<dbReference type="InterPro" id="IPR005782">
    <property type="entry name" value="P-type_ATPase_IIA"/>
</dbReference>
<dbReference type="Gene3D" id="2.70.150.10">
    <property type="entry name" value="Calcium-transporting ATPase, cytoplasmic transduction domain A"/>
    <property type="match status" value="1"/>
</dbReference>
<evidence type="ECO:0000256" key="3">
    <source>
        <dbReference type="ARBA" id="ARBA00022553"/>
    </source>
</evidence>
<feature type="transmembrane region" description="Helical" evidence="11">
    <location>
        <begin position="707"/>
        <end position="729"/>
    </location>
</feature>
<dbReference type="InterPro" id="IPR018303">
    <property type="entry name" value="ATPase_P-typ_P_site"/>
</dbReference>
<dbReference type="InterPro" id="IPR059000">
    <property type="entry name" value="ATPase_P-type_domA"/>
</dbReference>
<evidence type="ECO:0000256" key="10">
    <source>
        <dbReference type="ARBA" id="ARBA00023136"/>
    </source>
</evidence>
<evidence type="ECO:0000256" key="1">
    <source>
        <dbReference type="ARBA" id="ARBA00004651"/>
    </source>
</evidence>
<feature type="transmembrane region" description="Helical" evidence="11">
    <location>
        <begin position="735"/>
        <end position="756"/>
    </location>
</feature>
<accession>A0A0E3RFV1</accession>
<dbReference type="InterPro" id="IPR023298">
    <property type="entry name" value="ATPase_P-typ_TM_dom_sf"/>
</dbReference>
<dbReference type="InterPro" id="IPR004014">
    <property type="entry name" value="ATPase_P-typ_cation-transptr_N"/>
</dbReference>
<feature type="transmembrane region" description="Helical" evidence="11">
    <location>
        <begin position="241"/>
        <end position="262"/>
    </location>
</feature>
<feature type="transmembrane region" description="Helical" evidence="11">
    <location>
        <begin position="880"/>
        <end position="900"/>
    </location>
</feature>
<evidence type="ECO:0000256" key="7">
    <source>
        <dbReference type="ARBA" id="ARBA00022842"/>
    </source>
</evidence>
<feature type="transmembrane region" description="Helical" evidence="11">
    <location>
        <begin position="78"/>
        <end position="97"/>
    </location>
</feature>
<dbReference type="SUPFAM" id="SSF56784">
    <property type="entry name" value="HAD-like"/>
    <property type="match status" value="1"/>
</dbReference>
<keyword evidence="4 11" id="KW-0812">Transmembrane</keyword>
<dbReference type="Gene3D" id="3.40.50.1000">
    <property type="entry name" value="HAD superfamily/HAD-like"/>
    <property type="match status" value="1"/>
</dbReference>
<dbReference type="HOGENOM" id="CLU_002360_1_1_2"/>
<dbReference type="InterPro" id="IPR036412">
    <property type="entry name" value="HAD-like_sf"/>
</dbReference>
<keyword evidence="5" id="KW-0547">Nucleotide-binding</keyword>
<dbReference type="NCBIfam" id="TIGR01116">
    <property type="entry name" value="ATPase-IIA1_Ca"/>
    <property type="match status" value="1"/>
</dbReference>
<dbReference type="GO" id="GO:0005388">
    <property type="term" value="F:P-type calcium transporter activity"/>
    <property type="evidence" value="ECO:0007669"/>
    <property type="project" value="InterPro"/>
</dbReference>
<feature type="transmembrane region" description="Helical" evidence="11">
    <location>
        <begin position="268"/>
        <end position="293"/>
    </location>
</feature>
<dbReference type="Pfam" id="PF00122">
    <property type="entry name" value="E1-E2_ATPase"/>
    <property type="match status" value="1"/>
</dbReference>
<keyword evidence="2" id="KW-1003">Cell membrane</keyword>
<dbReference type="SUPFAM" id="SSF81665">
    <property type="entry name" value="Calcium ATPase, transmembrane domain M"/>
    <property type="match status" value="1"/>
</dbReference>
<evidence type="ECO:0000256" key="6">
    <source>
        <dbReference type="ARBA" id="ARBA00022840"/>
    </source>
</evidence>
<feature type="transmembrane region" description="Helical" evidence="11">
    <location>
        <begin position="49"/>
        <end position="72"/>
    </location>
</feature>
<keyword evidence="6" id="KW-0067">ATP-binding</keyword>
<dbReference type="Pfam" id="PF00690">
    <property type="entry name" value="Cation_ATPase_N"/>
    <property type="match status" value="1"/>
</dbReference>
<name>A0A0E3RFV1_METMZ</name>
<dbReference type="PATRIC" id="fig|213585.10.peg.582"/>
<dbReference type="Gene3D" id="3.40.1110.10">
    <property type="entry name" value="Calcium-transporting ATPase, cytoplasmic domain N"/>
    <property type="match status" value="1"/>
</dbReference>
<dbReference type="NCBIfam" id="TIGR01494">
    <property type="entry name" value="ATPase_P-type"/>
    <property type="match status" value="2"/>
</dbReference>
<evidence type="ECO:0000256" key="11">
    <source>
        <dbReference type="SAM" id="Phobius"/>
    </source>
</evidence>
<dbReference type="GO" id="GO:0016887">
    <property type="term" value="F:ATP hydrolysis activity"/>
    <property type="evidence" value="ECO:0007669"/>
    <property type="project" value="InterPro"/>
</dbReference>
<dbReference type="SUPFAM" id="SSF81653">
    <property type="entry name" value="Calcium ATPase, transduction domain A"/>
    <property type="match status" value="1"/>
</dbReference>
<dbReference type="EMBL" id="CP009512">
    <property type="protein sequence ID" value="AKB63667.1"/>
    <property type="molecule type" value="Genomic_DNA"/>
</dbReference>
<dbReference type="FunFam" id="3.40.1110.10:FF:000094">
    <property type="entry name" value="Cation-transporting P-type ATPase"/>
    <property type="match status" value="1"/>
</dbReference>
<dbReference type="PANTHER" id="PTHR43294">
    <property type="entry name" value="SODIUM/POTASSIUM-TRANSPORTING ATPASE SUBUNIT ALPHA"/>
    <property type="match status" value="1"/>
</dbReference>
<evidence type="ECO:0000256" key="4">
    <source>
        <dbReference type="ARBA" id="ARBA00022692"/>
    </source>
</evidence>
<dbReference type="InterPro" id="IPR023299">
    <property type="entry name" value="ATPase_P-typ_cyto_dom_N"/>
</dbReference>
<dbReference type="FunFam" id="2.70.150.10:FF:000160">
    <property type="entry name" value="Sarcoplasmic/endoplasmic reticulum calcium ATPase 1"/>
    <property type="match status" value="1"/>
</dbReference>
<dbReference type="Pfam" id="PF00689">
    <property type="entry name" value="Cation_ATPase_C"/>
    <property type="match status" value="1"/>
</dbReference>
<keyword evidence="10 11" id="KW-0472">Membrane</keyword>
<dbReference type="SFLD" id="SFLDG00002">
    <property type="entry name" value="C1.7:_P-type_atpase_like"/>
    <property type="match status" value="1"/>
</dbReference>
<evidence type="ECO:0000256" key="2">
    <source>
        <dbReference type="ARBA" id="ARBA00022475"/>
    </source>
</evidence>
<dbReference type="GO" id="GO:0005524">
    <property type="term" value="F:ATP binding"/>
    <property type="evidence" value="ECO:0007669"/>
    <property type="project" value="UniProtKB-KW"/>
</dbReference>
<feature type="transmembrane region" description="Helical" evidence="11">
    <location>
        <begin position="809"/>
        <end position="829"/>
    </location>
</feature>
<evidence type="ECO:0000259" key="12">
    <source>
        <dbReference type="SMART" id="SM00831"/>
    </source>
</evidence>
<dbReference type="GeneID" id="24876626"/>
<dbReference type="InterPro" id="IPR006068">
    <property type="entry name" value="ATPase_P-typ_cation-transptr_C"/>
</dbReference>
<feature type="transmembrane region" description="Helical" evidence="11">
    <location>
        <begin position="849"/>
        <end position="868"/>
    </location>
</feature>
<evidence type="ECO:0000256" key="9">
    <source>
        <dbReference type="ARBA" id="ARBA00022989"/>
    </source>
</evidence>
<dbReference type="PRINTS" id="PR00119">
    <property type="entry name" value="CATATPASE"/>
</dbReference>
<dbReference type="InterPro" id="IPR050510">
    <property type="entry name" value="Cation_transp_ATPase_P-type"/>
</dbReference>
<dbReference type="SMART" id="SM00831">
    <property type="entry name" value="Cation_ATPase_N"/>
    <property type="match status" value="1"/>
</dbReference>
<keyword evidence="7" id="KW-0460">Magnesium</keyword>
<dbReference type="InterPro" id="IPR023214">
    <property type="entry name" value="HAD_sf"/>
</dbReference>
<dbReference type="SFLD" id="SFLDS00003">
    <property type="entry name" value="Haloacid_Dehalogenase"/>
    <property type="match status" value="1"/>
</dbReference>
<dbReference type="FunFam" id="3.40.50.1000:FF:000028">
    <property type="entry name" value="Calcium-transporting P-type ATPase, putative"/>
    <property type="match status" value="1"/>
</dbReference>
<evidence type="ECO:0000313" key="14">
    <source>
        <dbReference type="Proteomes" id="UP000033097"/>
    </source>
</evidence>
<sequence length="910" mass="99288">MYYDQDISSVFGELRTSVKGLSPEDAEKRLEEYGKNELKEKEKVSVFRLFLSQFKSILILILVIAAIVSALLGEAIDAAVILFTVFLAGILGFVQEYRAEKAIELLKSLTSPEATVVRNGSEKKIPSTYLVPGDIILLQTGDRIPADARIIEEFNLKVDESSLTGESVPAQKVTDALPAGTSEADRNNMVYAGTAVAYGRGKAVITATGMKTSFGELAGLLGTIERSRTPLQESLDKFGRWIGGATIVIVAFVAVLGVFLGFPPLDMFLWGVALAVAAIPEALPAVVTVGLGLGVRRMVKRHALVRKLPSVETLGATNVICSDKTGTLTQNKMTVERIYVDRQILRVTGGGYDPDGKFLKGDSEKEDPEVSGDDIHLRVLLLSAALCNDSNLYKEEDGWKIRGDPTEAALVVAAAKAGFEKSELDSKYPRLAEIPFSSESKRMTTFNKLDDFPGDVLDSELVAFSKGAPEVILGSCTKIFLDGEIKTLTHGQKQEILEEVKELADQALRVMAFSFRPFEEGFSPEKISSGKIPVERAEEDMVFSGLTGMRDPPREEVKAAIRTCEDAGIKTVMITGDHKVTAAAIARELGILKENDLTLTGSELDSLEEKEFEDRVERVSVYARVYPAHKLRVVEALKKKGYVVAMTGDGVNDAPALKAADMGIAMGITGTDVSKEASSMILTDDNFASIVSAVEEGRNIFKNIRNFITYGLTCHIGEVLIVLIAILGWQILPLMAVQILWINLITDGLPPMALSVEPPDRGLMRQKPRNVEEGLITRREITAGLGIGILVTLQALIVLVWSLESGFSLSKLQTMVFTLVVFSEMFNAFNWRSDRYSVFSLGLFTNKALIYAVLTTVVLQLMVIYVPFLQLAFSTVPLSLPEWGIILALASTTLISMEIVKHINNGKRAD</sequence>
<proteinExistence type="predicted"/>
<dbReference type="KEGG" id="mmj:MSMAS_0471"/>
<organism evidence="13 14">
    <name type="scientific">Methanosarcina mazei S-6</name>
    <dbReference type="NCBI Taxonomy" id="213585"/>
    <lineage>
        <taxon>Archaea</taxon>
        <taxon>Methanobacteriati</taxon>
        <taxon>Methanobacteriota</taxon>
        <taxon>Stenosarchaea group</taxon>
        <taxon>Methanomicrobia</taxon>
        <taxon>Methanosarcinales</taxon>
        <taxon>Methanosarcinaceae</taxon>
        <taxon>Methanosarcina</taxon>
    </lineage>
</organism>
<feature type="transmembrane region" description="Helical" evidence="11">
    <location>
        <begin position="783"/>
        <end position="803"/>
    </location>
</feature>
<dbReference type="AlphaFoldDB" id="A0A0E3RFV1"/>
<dbReference type="SUPFAM" id="SSF81660">
    <property type="entry name" value="Metal cation-transporting ATPase, ATP-binding domain N"/>
    <property type="match status" value="1"/>
</dbReference>
<dbReference type="Gene3D" id="1.20.1110.10">
    <property type="entry name" value="Calcium-transporting ATPase, transmembrane domain"/>
    <property type="match status" value="1"/>
</dbReference>
<dbReference type="STRING" id="213585.MSMAS_0471"/>
<keyword evidence="3" id="KW-0597">Phosphoprotein</keyword>
<feature type="domain" description="Cation-transporting P-type ATPase N-terminal" evidence="12">
    <location>
        <begin position="1"/>
        <end position="74"/>
    </location>
</feature>
<dbReference type="Pfam" id="PF13246">
    <property type="entry name" value="Cation_ATPase"/>
    <property type="match status" value="1"/>
</dbReference>
<dbReference type="Proteomes" id="UP000033097">
    <property type="component" value="Chromosome"/>
</dbReference>
<dbReference type="PANTHER" id="PTHR43294:SF21">
    <property type="entry name" value="CATION TRANSPORTING ATPASE"/>
    <property type="match status" value="1"/>
</dbReference>
<dbReference type="PRINTS" id="PR00120">
    <property type="entry name" value="HATPASE"/>
</dbReference>
<evidence type="ECO:0000313" key="13">
    <source>
        <dbReference type="EMBL" id="AKB63667.1"/>
    </source>
</evidence>
<protein>
    <submittedName>
        <fullName evidence="13">Cation-transporting ATPase, E1-E2 family</fullName>
    </submittedName>
</protein>
<dbReference type="PROSITE" id="PS00154">
    <property type="entry name" value="ATPASE_E1_E2"/>
    <property type="match status" value="1"/>
</dbReference>
<keyword evidence="8" id="KW-1278">Translocase</keyword>
<comment type="subcellular location">
    <subcellularLocation>
        <location evidence="1">Cell membrane</location>
        <topology evidence="1">Multi-pass membrane protein</topology>
    </subcellularLocation>
</comment>
<dbReference type="SFLD" id="SFLDF00027">
    <property type="entry name" value="p-type_atpase"/>
    <property type="match status" value="1"/>
</dbReference>
<dbReference type="RefSeq" id="WP_011032785.1">
    <property type="nucleotide sequence ID" value="NZ_CP009512.1"/>
</dbReference>
<dbReference type="InterPro" id="IPR001757">
    <property type="entry name" value="P_typ_ATPase"/>
</dbReference>